<evidence type="ECO:0000256" key="5">
    <source>
        <dbReference type="ARBA" id="ARBA00023150"/>
    </source>
</evidence>
<dbReference type="GO" id="GO:0006777">
    <property type="term" value="P:Mo-molybdopterin cofactor biosynthetic process"/>
    <property type="evidence" value="ECO:0007669"/>
    <property type="project" value="UniProtKB-KW"/>
</dbReference>
<feature type="compositionally biased region" description="Basic and acidic residues" evidence="12">
    <location>
        <begin position="142"/>
        <end position="159"/>
    </location>
</feature>
<keyword evidence="14" id="KW-1185">Reference proteome</keyword>
<dbReference type="UniPathway" id="UPA00344"/>
<evidence type="ECO:0000256" key="1">
    <source>
        <dbReference type="ARBA" id="ARBA00005046"/>
    </source>
</evidence>
<evidence type="ECO:0000256" key="3">
    <source>
        <dbReference type="ARBA" id="ARBA00011950"/>
    </source>
</evidence>
<protein>
    <recommendedName>
        <fullName evidence="4">Molybdopterin synthase catalytic subunit</fullName>
        <ecNumber evidence="3">2.8.1.12</ecNumber>
    </recommendedName>
    <alternativeName>
        <fullName evidence="9">MPT synthase subunit 2</fullName>
    </alternativeName>
    <alternativeName>
        <fullName evidence="7">Molybdenum cofactor biosynthesis protein E</fullName>
    </alternativeName>
    <alternativeName>
        <fullName evidence="8">Molybdopterin-converting factor large subunit</fullName>
    </alternativeName>
    <alternativeName>
        <fullName evidence="10">Molybdopterin-converting factor subunit 2</fullName>
    </alternativeName>
</protein>
<dbReference type="AlphaFoldDB" id="A0A2S5TLF6"/>
<accession>A0A2S5TLF6</accession>
<feature type="region of interest" description="Disordered" evidence="12">
    <location>
        <begin position="142"/>
        <end position="165"/>
    </location>
</feature>
<dbReference type="Pfam" id="PF02391">
    <property type="entry name" value="MoaE"/>
    <property type="match status" value="1"/>
</dbReference>
<comment type="pathway">
    <text evidence="1">Cofactor biosynthesis; molybdopterin biosynthesis.</text>
</comment>
<dbReference type="Proteomes" id="UP000238220">
    <property type="component" value="Unassembled WGS sequence"/>
</dbReference>
<sequence length="165" mass="18765">MYLFDTPLQLDPILGMAEHRDCGALNVFGGTVRDHNEGKRVLRLKYTAFAPLAEKLMREIEQETREKFGVPHCRVIHRLGLLEIGDIAIYCAVRAPHRGEAFAACKYAVDAVKHRVPIWKEEFFEDGTSAFNQGCCIRPDLPPEHDNGHSHAHDHEHGDHHHHHA</sequence>
<evidence type="ECO:0000256" key="12">
    <source>
        <dbReference type="SAM" id="MobiDB-lite"/>
    </source>
</evidence>
<evidence type="ECO:0000256" key="8">
    <source>
        <dbReference type="ARBA" id="ARBA00030407"/>
    </source>
</evidence>
<evidence type="ECO:0000256" key="6">
    <source>
        <dbReference type="ARBA" id="ARBA00026066"/>
    </source>
</evidence>
<name>A0A2S5TLF6_9GAMM</name>
<dbReference type="EMBL" id="PSNW01000001">
    <property type="protein sequence ID" value="PPE75801.1"/>
    <property type="molecule type" value="Genomic_DNA"/>
</dbReference>
<comment type="catalytic activity">
    <reaction evidence="11">
        <text>2 [molybdopterin-synthase sulfur-carrier protein]-C-terminal-Gly-aminoethanethioate + cyclic pyranopterin phosphate + H2O = molybdopterin + 2 [molybdopterin-synthase sulfur-carrier protein]-C-terminal Gly-Gly + 2 H(+)</text>
        <dbReference type="Rhea" id="RHEA:26333"/>
        <dbReference type="Rhea" id="RHEA-COMP:12202"/>
        <dbReference type="Rhea" id="RHEA-COMP:19907"/>
        <dbReference type="ChEBI" id="CHEBI:15377"/>
        <dbReference type="ChEBI" id="CHEBI:15378"/>
        <dbReference type="ChEBI" id="CHEBI:58698"/>
        <dbReference type="ChEBI" id="CHEBI:59648"/>
        <dbReference type="ChEBI" id="CHEBI:90778"/>
        <dbReference type="ChEBI" id="CHEBI:232372"/>
        <dbReference type="EC" id="2.8.1.12"/>
    </reaction>
</comment>
<dbReference type="GO" id="GO:0030366">
    <property type="term" value="F:molybdopterin synthase activity"/>
    <property type="evidence" value="ECO:0007669"/>
    <property type="project" value="UniProtKB-EC"/>
</dbReference>
<evidence type="ECO:0000256" key="7">
    <source>
        <dbReference type="ARBA" id="ARBA00029745"/>
    </source>
</evidence>
<dbReference type="InterPro" id="IPR003448">
    <property type="entry name" value="Mopterin_biosynth_MoaE"/>
</dbReference>
<dbReference type="OrthoDB" id="9803224at2"/>
<evidence type="ECO:0000256" key="2">
    <source>
        <dbReference type="ARBA" id="ARBA00005426"/>
    </source>
</evidence>
<dbReference type="SUPFAM" id="SSF54690">
    <property type="entry name" value="Molybdopterin synthase subunit MoaE"/>
    <property type="match status" value="1"/>
</dbReference>
<keyword evidence="5" id="KW-0501">Molybdenum cofactor biosynthesis</keyword>
<evidence type="ECO:0000313" key="14">
    <source>
        <dbReference type="Proteomes" id="UP000238220"/>
    </source>
</evidence>
<dbReference type="EC" id="2.8.1.12" evidence="3"/>
<gene>
    <name evidence="13" type="ORF">C3942_02630</name>
</gene>
<evidence type="ECO:0000256" key="10">
    <source>
        <dbReference type="ARBA" id="ARBA00032474"/>
    </source>
</evidence>
<proteinExistence type="inferred from homology"/>
<dbReference type="RefSeq" id="WP_104228767.1">
    <property type="nucleotide sequence ID" value="NZ_PSNW01000001.1"/>
</dbReference>
<dbReference type="InterPro" id="IPR036563">
    <property type="entry name" value="MoaE_sf"/>
</dbReference>
<comment type="caution">
    <text evidence="13">The sequence shown here is derived from an EMBL/GenBank/DDBJ whole genome shotgun (WGS) entry which is preliminary data.</text>
</comment>
<organism evidence="13 14">
    <name type="scientific">Solimonas fluminis</name>
    <dbReference type="NCBI Taxonomy" id="2086571"/>
    <lineage>
        <taxon>Bacteria</taxon>
        <taxon>Pseudomonadati</taxon>
        <taxon>Pseudomonadota</taxon>
        <taxon>Gammaproteobacteria</taxon>
        <taxon>Nevskiales</taxon>
        <taxon>Nevskiaceae</taxon>
        <taxon>Solimonas</taxon>
    </lineage>
</organism>
<dbReference type="CDD" id="cd00756">
    <property type="entry name" value="MoaE"/>
    <property type="match status" value="1"/>
</dbReference>
<evidence type="ECO:0000256" key="11">
    <source>
        <dbReference type="ARBA" id="ARBA00049878"/>
    </source>
</evidence>
<comment type="subunit">
    <text evidence="6">Heterotetramer of 2 MoaD subunits and 2 MoaE subunits. Also stable as homodimer. The enzyme changes between these two forms during catalysis.</text>
</comment>
<evidence type="ECO:0000256" key="4">
    <source>
        <dbReference type="ARBA" id="ARBA00013858"/>
    </source>
</evidence>
<evidence type="ECO:0000256" key="9">
    <source>
        <dbReference type="ARBA" id="ARBA00030781"/>
    </source>
</evidence>
<comment type="similarity">
    <text evidence="2">Belongs to the MoaE family.</text>
</comment>
<evidence type="ECO:0000313" key="13">
    <source>
        <dbReference type="EMBL" id="PPE75801.1"/>
    </source>
</evidence>
<dbReference type="PANTHER" id="PTHR23404">
    <property type="entry name" value="MOLYBDOPTERIN SYNTHASE RELATED"/>
    <property type="match status" value="1"/>
</dbReference>
<dbReference type="Gene3D" id="3.90.1170.40">
    <property type="entry name" value="Molybdopterin biosynthesis MoaE subunit"/>
    <property type="match status" value="1"/>
</dbReference>
<reference evidence="13 14" key="1">
    <citation type="submission" date="2018-02" db="EMBL/GenBank/DDBJ databases">
        <title>Genome sequencing of Solimonas sp. HR-BB.</title>
        <authorList>
            <person name="Lee Y."/>
            <person name="Jeon C.O."/>
        </authorList>
    </citation>
    <scope>NUCLEOTIDE SEQUENCE [LARGE SCALE GENOMIC DNA]</scope>
    <source>
        <strain evidence="13 14">HR-BB</strain>
    </source>
</reference>